<proteinExistence type="predicted"/>
<sequence length="244" mass="28252">MYVSSADAYGTEMDKKTKWFRLCKKFMQATAAVVVVVIAVLLPYFAETTRVDRSKAASNRVGTYERGYLWDRPLRTKLAPPGLLDLRAHLVLLAVLERRGPWDQLDPWDRLTRKEFLAPLDLREKRGPWARMASQESLGLLDSQEKRGQWDRLDSWDRLDPWDLLVRLVSLGLQDIRDKRGPWDRPDPWDQLDPGDNVASLESLDVQDPRGAEGPWGLQDYRGPNLPDYLDVPKHTFWVSKKKQ</sequence>
<reference evidence="3" key="1">
    <citation type="journal article" date="2008" name="Nature">
        <title>The amphioxus genome and the evolution of the chordate karyotype.</title>
        <authorList>
            <consortium name="US DOE Joint Genome Institute (JGI-PGF)"/>
            <person name="Putnam N.H."/>
            <person name="Butts T."/>
            <person name="Ferrier D.E.K."/>
            <person name="Furlong R.F."/>
            <person name="Hellsten U."/>
            <person name="Kawashima T."/>
            <person name="Robinson-Rechavi M."/>
            <person name="Shoguchi E."/>
            <person name="Terry A."/>
            <person name="Yu J.-K."/>
            <person name="Benito-Gutierrez E.L."/>
            <person name="Dubchak I."/>
            <person name="Garcia-Fernandez J."/>
            <person name="Gibson-Brown J.J."/>
            <person name="Grigoriev I.V."/>
            <person name="Horton A.C."/>
            <person name="de Jong P.J."/>
            <person name="Jurka J."/>
            <person name="Kapitonov V.V."/>
            <person name="Kohara Y."/>
            <person name="Kuroki Y."/>
            <person name="Lindquist E."/>
            <person name="Lucas S."/>
            <person name="Osoegawa K."/>
            <person name="Pennacchio L.A."/>
            <person name="Salamov A.A."/>
            <person name="Satou Y."/>
            <person name="Sauka-Spengler T."/>
            <person name="Schmutz J."/>
            <person name="Shin-I T."/>
            <person name="Toyoda A."/>
            <person name="Bronner-Fraser M."/>
            <person name="Fujiyama A."/>
            <person name="Holland L.Z."/>
            <person name="Holland P.W.H."/>
            <person name="Satoh N."/>
            <person name="Rokhsar D.S."/>
        </authorList>
    </citation>
    <scope>NUCLEOTIDE SEQUENCE [LARGE SCALE GENOMIC DNA]</scope>
    <source>
        <strain evidence="3">S238N-H82</strain>
        <tissue evidence="3">Testes</tissue>
    </source>
</reference>
<keyword evidence="2" id="KW-0812">Transmembrane</keyword>
<evidence type="ECO:0000256" key="2">
    <source>
        <dbReference type="SAM" id="Phobius"/>
    </source>
</evidence>
<evidence type="ECO:0000256" key="1">
    <source>
        <dbReference type="SAM" id="MobiDB-lite"/>
    </source>
</evidence>
<feature type="region of interest" description="Disordered" evidence="1">
    <location>
        <begin position="180"/>
        <end position="219"/>
    </location>
</feature>
<organism>
    <name type="scientific">Branchiostoma floridae</name>
    <name type="common">Florida lancelet</name>
    <name type="synonym">Amphioxus</name>
    <dbReference type="NCBI Taxonomy" id="7739"/>
    <lineage>
        <taxon>Eukaryota</taxon>
        <taxon>Metazoa</taxon>
        <taxon>Chordata</taxon>
        <taxon>Cephalochordata</taxon>
        <taxon>Leptocardii</taxon>
        <taxon>Amphioxiformes</taxon>
        <taxon>Branchiostomatidae</taxon>
        <taxon>Branchiostoma</taxon>
    </lineage>
</organism>
<protein>
    <submittedName>
        <fullName evidence="3">Uncharacterized protein</fullName>
    </submittedName>
</protein>
<keyword evidence="2" id="KW-0472">Membrane</keyword>
<evidence type="ECO:0000313" key="3">
    <source>
        <dbReference type="EMBL" id="EEN61971.1"/>
    </source>
</evidence>
<gene>
    <name evidence="3" type="ORF">BRAFLDRAFT_92211</name>
</gene>
<dbReference type="InParanoid" id="C3YCD4"/>
<dbReference type="AlphaFoldDB" id="C3YCD4"/>
<keyword evidence="2" id="KW-1133">Transmembrane helix</keyword>
<name>C3YCD4_BRAFL</name>
<accession>C3YCD4</accession>
<dbReference type="EMBL" id="GG666501">
    <property type="protein sequence ID" value="EEN61971.1"/>
    <property type="molecule type" value="Genomic_DNA"/>
</dbReference>
<feature type="transmembrane region" description="Helical" evidence="2">
    <location>
        <begin position="26"/>
        <end position="46"/>
    </location>
</feature>